<comment type="caution">
    <text evidence="1">The sequence shown here is derived from an EMBL/GenBank/DDBJ whole genome shotgun (WGS) entry which is preliminary data.</text>
</comment>
<gene>
    <name evidence="1" type="ORF">Airi02_047200</name>
</gene>
<accession>A0A9W6S3Z3</accession>
<name>A0A9W6S3Z3_9ACTN</name>
<dbReference type="AlphaFoldDB" id="A0A9W6S3Z3"/>
<protein>
    <submittedName>
        <fullName evidence="1">Uncharacterized protein</fullName>
    </submittedName>
</protein>
<evidence type="ECO:0000313" key="2">
    <source>
        <dbReference type="Proteomes" id="UP001165074"/>
    </source>
</evidence>
<reference evidence="1" key="1">
    <citation type="submission" date="2023-03" db="EMBL/GenBank/DDBJ databases">
        <title>Actinoallomurus iriomotensis NBRC 103684.</title>
        <authorList>
            <person name="Ichikawa N."/>
            <person name="Sato H."/>
            <person name="Tonouchi N."/>
        </authorList>
    </citation>
    <scope>NUCLEOTIDE SEQUENCE</scope>
    <source>
        <strain evidence="1">NBRC 103684</strain>
    </source>
</reference>
<dbReference type="RefSeq" id="WP_285575257.1">
    <property type="nucleotide sequence ID" value="NZ_BSTK01000006.1"/>
</dbReference>
<sequence length="120" mass="12739">MSDKYQANPDRANAAREKILGLGHEIKGINQRFLDGLSNAGEVLGHDQFGRTAFTALNGQKLQLSQVLSAFGLVPEGFDEALHNQSKAVKKTQAGIVDAINEYGAYQGEGLPGRGGVTGK</sequence>
<keyword evidence="2" id="KW-1185">Reference proteome</keyword>
<dbReference type="EMBL" id="BSTK01000006">
    <property type="protein sequence ID" value="GLY86791.1"/>
    <property type="molecule type" value="Genomic_DNA"/>
</dbReference>
<organism evidence="1 2">
    <name type="scientific">Actinoallomurus iriomotensis</name>
    <dbReference type="NCBI Taxonomy" id="478107"/>
    <lineage>
        <taxon>Bacteria</taxon>
        <taxon>Bacillati</taxon>
        <taxon>Actinomycetota</taxon>
        <taxon>Actinomycetes</taxon>
        <taxon>Streptosporangiales</taxon>
        <taxon>Thermomonosporaceae</taxon>
        <taxon>Actinoallomurus</taxon>
    </lineage>
</organism>
<proteinExistence type="predicted"/>
<evidence type="ECO:0000313" key="1">
    <source>
        <dbReference type="EMBL" id="GLY86791.1"/>
    </source>
</evidence>
<dbReference type="Proteomes" id="UP001165074">
    <property type="component" value="Unassembled WGS sequence"/>
</dbReference>